<organism evidence="2 3">
    <name type="scientific">Rhizobium leguminosarum</name>
    <dbReference type="NCBI Taxonomy" id="384"/>
    <lineage>
        <taxon>Bacteria</taxon>
        <taxon>Pseudomonadati</taxon>
        <taxon>Pseudomonadota</taxon>
        <taxon>Alphaproteobacteria</taxon>
        <taxon>Hyphomicrobiales</taxon>
        <taxon>Rhizobiaceae</taxon>
        <taxon>Rhizobium/Agrobacterium group</taxon>
        <taxon>Rhizobium</taxon>
    </lineage>
</organism>
<evidence type="ECO:0000313" key="2">
    <source>
        <dbReference type="EMBL" id="RWX21319.1"/>
    </source>
</evidence>
<accession>A0A444HIQ1</accession>
<reference evidence="2 3" key="1">
    <citation type="submission" date="2019-01" db="EMBL/GenBank/DDBJ databases">
        <title>RHIZO-ID as a novel technology for direct rhizobia identification.</title>
        <authorList>
            <person name="De Meyer S.E."/>
        </authorList>
    </citation>
    <scope>NUCLEOTIDE SEQUENCE [LARGE SCALE GENOMIC DNA]</scope>
    <source>
        <strain evidence="2 3">WSM448</strain>
    </source>
</reference>
<dbReference type="EMBL" id="SBHX01000115">
    <property type="protein sequence ID" value="RWX21319.1"/>
    <property type="molecule type" value="Genomic_DNA"/>
</dbReference>
<sequence>MANAGDKQPGFFTLPPWKASRLAQLSLAVVHRLMEHPQAGKPPRRTMKKIGEDQGDLSPQSGEQG</sequence>
<dbReference type="RefSeq" id="WP_128402862.1">
    <property type="nucleotide sequence ID" value="NZ_CP090090.1"/>
</dbReference>
<dbReference type="Proteomes" id="UP000283817">
    <property type="component" value="Unassembled WGS sequence"/>
</dbReference>
<proteinExistence type="predicted"/>
<dbReference type="AlphaFoldDB" id="A0A444HIQ1"/>
<gene>
    <name evidence="2" type="ORF">EHI47_36555</name>
</gene>
<name>A0A444HIQ1_RHILE</name>
<evidence type="ECO:0000256" key="1">
    <source>
        <dbReference type="SAM" id="MobiDB-lite"/>
    </source>
</evidence>
<feature type="region of interest" description="Disordered" evidence="1">
    <location>
        <begin position="35"/>
        <end position="65"/>
    </location>
</feature>
<comment type="caution">
    <text evidence="2">The sequence shown here is derived from an EMBL/GenBank/DDBJ whole genome shotgun (WGS) entry which is preliminary data.</text>
</comment>
<evidence type="ECO:0000313" key="3">
    <source>
        <dbReference type="Proteomes" id="UP000283817"/>
    </source>
</evidence>
<protein>
    <submittedName>
        <fullName evidence="2">Uncharacterized protein</fullName>
    </submittedName>
</protein>